<dbReference type="GO" id="GO:0004335">
    <property type="term" value="F:galactokinase activity"/>
    <property type="evidence" value="ECO:0007669"/>
    <property type="project" value="TreeGrafter"/>
</dbReference>
<keyword evidence="6" id="KW-1185">Reference proteome</keyword>
<evidence type="ECO:0000256" key="3">
    <source>
        <dbReference type="SAM" id="MobiDB-lite"/>
    </source>
</evidence>
<dbReference type="GO" id="GO:0005524">
    <property type="term" value="F:ATP binding"/>
    <property type="evidence" value="ECO:0007669"/>
    <property type="project" value="UniProtKB-KW"/>
</dbReference>
<keyword evidence="5" id="KW-0418">Kinase</keyword>
<dbReference type="GO" id="GO:0006012">
    <property type="term" value="P:galactose metabolic process"/>
    <property type="evidence" value="ECO:0007669"/>
    <property type="project" value="TreeGrafter"/>
</dbReference>
<dbReference type="PANTHER" id="PTHR10457">
    <property type="entry name" value="MEVALONATE KINASE/GALACTOKINASE"/>
    <property type="match status" value="1"/>
</dbReference>
<dbReference type="Pfam" id="PF08544">
    <property type="entry name" value="GHMP_kinases_C"/>
    <property type="match status" value="1"/>
</dbReference>
<accession>A0A9P5U3H4</accession>
<reference evidence="5" key="1">
    <citation type="submission" date="2020-11" db="EMBL/GenBank/DDBJ databases">
        <authorList>
            <consortium name="DOE Joint Genome Institute"/>
            <person name="Ahrendt S."/>
            <person name="Riley R."/>
            <person name="Andreopoulos W."/>
            <person name="Labutti K."/>
            <person name="Pangilinan J."/>
            <person name="Ruiz-Duenas F.J."/>
            <person name="Barrasa J.M."/>
            <person name="Sanchez-Garcia M."/>
            <person name="Camarero S."/>
            <person name="Miyauchi S."/>
            <person name="Serrano A."/>
            <person name="Linde D."/>
            <person name="Babiker R."/>
            <person name="Drula E."/>
            <person name="Ayuso-Fernandez I."/>
            <person name="Pacheco R."/>
            <person name="Padilla G."/>
            <person name="Ferreira P."/>
            <person name="Barriuso J."/>
            <person name="Kellner H."/>
            <person name="Castanera R."/>
            <person name="Alfaro M."/>
            <person name="Ramirez L."/>
            <person name="Pisabarro A.G."/>
            <person name="Kuo A."/>
            <person name="Tritt A."/>
            <person name="Lipzen A."/>
            <person name="He G."/>
            <person name="Yan M."/>
            <person name="Ng V."/>
            <person name="Cullen D."/>
            <person name="Martin F."/>
            <person name="Rosso M.-N."/>
            <person name="Henrissat B."/>
            <person name="Hibbett D."/>
            <person name="Martinez A.T."/>
            <person name="Grigoriev I.V."/>
        </authorList>
    </citation>
    <scope>NUCLEOTIDE SEQUENCE</scope>
    <source>
        <strain evidence="5">AH 40177</strain>
    </source>
</reference>
<keyword evidence="2" id="KW-0067">ATP-binding</keyword>
<gene>
    <name evidence="5" type="ORF">BDP27DRAFT_111583</name>
</gene>
<evidence type="ECO:0000313" key="6">
    <source>
        <dbReference type="Proteomes" id="UP000772434"/>
    </source>
</evidence>
<protein>
    <submittedName>
        <fullName evidence="5">GHMP kinase</fullName>
    </submittedName>
</protein>
<evidence type="ECO:0000313" key="5">
    <source>
        <dbReference type="EMBL" id="KAF9064936.1"/>
    </source>
</evidence>
<dbReference type="InterPro" id="IPR036554">
    <property type="entry name" value="GHMP_kinase_C_sf"/>
</dbReference>
<dbReference type="PANTHER" id="PTHR10457:SF7">
    <property type="entry name" value="GALACTOKINASE-RELATED"/>
    <property type="match status" value="1"/>
</dbReference>
<organism evidence="5 6">
    <name type="scientific">Rhodocollybia butyracea</name>
    <dbReference type="NCBI Taxonomy" id="206335"/>
    <lineage>
        <taxon>Eukaryota</taxon>
        <taxon>Fungi</taxon>
        <taxon>Dikarya</taxon>
        <taxon>Basidiomycota</taxon>
        <taxon>Agaricomycotina</taxon>
        <taxon>Agaricomycetes</taxon>
        <taxon>Agaricomycetidae</taxon>
        <taxon>Agaricales</taxon>
        <taxon>Marasmiineae</taxon>
        <taxon>Omphalotaceae</taxon>
        <taxon>Rhodocollybia</taxon>
    </lineage>
</organism>
<keyword evidence="1" id="KW-0547">Nucleotide-binding</keyword>
<dbReference type="OrthoDB" id="187738at2759"/>
<dbReference type="InterPro" id="IPR013750">
    <property type="entry name" value="GHMP_kinase_C_dom"/>
</dbReference>
<proteinExistence type="predicted"/>
<dbReference type="AlphaFoldDB" id="A0A9P5U3H4"/>
<dbReference type="Gene3D" id="1.20.1440.340">
    <property type="match status" value="1"/>
</dbReference>
<name>A0A9P5U3H4_9AGAR</name>
<dbReference type="GO" id="GO:0005829">
    <property type="term" value="C:cytosol"/>
    <property type="evidence" value="ECO:0007669"/>
    <property type="project" value="TreeGrafter"/>
</dbReference>
<dbReference type="EMBL" id="JADNRY010000112">
    <property type="protein sequence ID" value="KAF9064936.1"/>
    <property type="molecule type" value="Genomic_DNA"/>
</dbReference>
<dbReference type="Proteomes" id="UP000772434">
    <property type="component" value="Unassembled WGS sequence"/>
</dbReference>
<dbReference type="Gene3D" id="3.30.70.3170">
    <property type="match status" value="1"/>
</dbReference>
<dbReference type="SUPFAM" id="SSF55060">
    <property type="entry name" value="GHMP Kinase, C-terminal domain"/>
    <property type="match status" value="1"/>
</dbReference>
<evidence type="ECO:0000259" key="4">
    <source>
        <dbReference type="Pfam" id="PF08544"/>
    </source>
</evidence>
<feature type="domain" description="GHMP kinase C-terminal" evidence="4">
    <location>
        <begin position="54"/>
        <end position="124"/>
    </location>
</feature>
<keyword evidence="5" id="KW-0808">Transferase</keyword>
<comment type="caution">
    <text evidence="5">The sequence shown here is derived from an EMBL/GenBank/DDBJ whole genome shotgun (WGS) entry which is preliminary data.</text>
</comment>
<sequence length="154" mass="16715">MLAILRPTAGSNNGGDDCDEQLSFPSPSIPPNLSLRSFRSFQSIYPPSPIDVAKNLGRLMNESQTSCDQLYQCSCDELNELTKILRDAGALGSRLTGAGWGGCTVSLVLEFDVDDFIKKVSARYGPFKDLKGDALNEVIFATKSSSCACVYKFE</sequence>
<evidence type="ECO:0000256" key="1">
    <source>
        <dbReference type="ARBA" id="ARBA00022741"/>
    </source>
</evidence>
<feature type="region of interest" description="Disordered" evidence="3">
    <location>
        <begin position="1"/>
        <end position="20"/>
    </location>
</feature>
<evidence type="ECO:0000256" key="2">
    <source>
        <dbReference type="ARBA" id="ARBA00022840"/>
    </source>
</evidence>